<name>A0A2R6NXN0_9APHY</name>
<keyword evidence="2" id="KW-1185">Reference proteome</keyword>
<evidence type="ECO:0000313" key="2">
    <source>
        <dbReference type="Proteomes" id="UP000186601"/>
    </source>
</evidence>
<dbReference type="EMBL" id="MLYV02000696">
    <property type="protein sequence ID" value="PSR79411.1"/>
    <property type="molecule type" value="Genomic_DNA"/>
</dbReference>
<dbReference type="AlphaFoldDB" id="A0A2R6NXN0"/>
<evidence type="ECO:0000313" key="1">
    <source>
        <dbReference type="EMBL" id="PSR79411.1"/>
    </source>
</evidence>
<gene>
    <name evidence="1" type="ORF">PHLCEN_2v7056</name>
</gene>
<protein>
    <submittedName>
        <fullName evidence="1">Uncharacterized protein</fullName>
    </submittedName>
</protein>
<accession>A0A2R6NXN0</accession>
<organism evidence="1 2">
    <name type="scientific">Hermanssonia centrifuga</name>
    <dbReference type="NCBI Taxonomy" id="98765"/>
    <lineage>
        <taxon>Eukaryota</taxon>
        <taxon>Fungi</taxon>
        <taxon>Dikarya</taxon>
        <taxon>Basidiomycota</taxon>
        <taxon>Agaricomycotina</taxon>
        <taxon>Agaricomycetes</taxon>
        <taxon>Polyporales</taxon>
        <taxon>Meruliaceae</taxon>
        <taxon>Hermanssonia</taxon>
    </lineage>
</organism>
<dbReference type="Proteomes" id="UP000186601">
    <property type="component" value="Unassembled WGS sequence"/>
</dbReference>
<proteinExistence type="predicted"/>
<comment type="caution">
    <text evidence="1">The sequence shown here is derived from an EMBL/GenBank/DDBJ whole genome shotgun (WGS) entry which is preliminary data.</text>
</comment>
<sequence>MDLRVDTLLLREVNDLSGQGIRNCDVLPKDLRYPTRALANNIPNSCAARYHE</sequence>
<reference evidence="1 2" key="1">
    <citation type="submission" date="2018-02" db="EMBL/GenBank/DDBJ databases">
        <title>Genome sequence of the basidiomycete white-rot fungus Phlebia centrifuga.</title>
        <authorList>
            <person name="Granchi Z."/>
            <person name="Peng M."/>
            <person name="de Vries R.P."/>
            <person name="Hilden K."/>
            <person name="Makela M.R."/>
            <person name="Grigoriev I."/>
            <person name="Riley R."/>
        </authorList>
    </citation>
    <scope>NUCLEOTIDE SEQUENCE [LARGE SCALE GENOMIC DNA]</scope>
    <source>
        <strain evidence="1 2">FBCC195</strain>
    </source>
</reference>